<sequence>MLCPLIAKDQVLVLLLVLVQVIKSSIW</sequence>
<name>A0A0A9EBY2_ARUDO</name>
<reference evidence="1" key="1">
    <citation type="submission" date="2014-09" db="EMBL/GenBank/DDBJ databases">
        <authorList>
            <person name="Magalhaes I.L.F."/>
            <person name="Oliveira U."/>
            <person name="Santos F.R."/>
            <person name="Vidigal T.H.D.A."/>
            <person name="Brescovit A.D."/>
            <person name="Santos A.J."/>
        </authorList>
    </citation>
    <scope>NUCLEOTIDE SEQUENCE</scope>
    <source>
        <tissue evidence="1">Shoot tissue taken approximately 20 cm above the soil surface</tissue>
    </source>
</reference>
<proteinExistence type="predicted"/>
<accession>A0A0A9EBY2</accession>
<reference evidence="1" key="2">
    <citation type="journal article" date="2015" name="Data Brief">
        <title>Shoot transcriptome of the giant reed, Arundo donax.</title>
        <authorList>
            <person name="Barrero R.A."/>
            <person name="Guerrero F.D."/>
            <person name="Moolhuijzen P."/>
            <person name="Goolsby J.A."/>
            <person name="Tidwell J."/>
            <person name="Bellgard S.E."/>
            <person name="Bellgard M.I."/>
        </authorList>
    </citation>
    <scope>NUCLEOTIDE SEQUENCE</scope>
    <source>
        <tissue evidence="1">Shoot tissue taken approximately 20 cm above the soil surface</tissue>
    </source>
</reference>
<dbReference type="EMBL" id="GBRH01201362">
    <property type="protein sequence ID" value="JAD96533.1"/>
    <property type="molecule type" value="Transcribed_RNA"/>
</dbReference>
<dbReference type="AlphaFoldDB" id="A0A0A9EBY2"/>
<protein>
    <submittedName>
        <fullName evidence="1">Uncharacterized protein</fullName>
    </submittedName>
</protein>
<evidence type="ECO:0000313" key="1">
    <source>
        <dbReference type="EMBL" id="JAD96533.1"/>
    </source>
</evidence>
<organism evidence="1">
    <name type="scientific">Arundo donax</name>
    <name type="common">Giant reed</name>
    <name type="synonym">Donax arundinaceus</name>
    <dbReference type="NCBI Taxonomy" id="35708"/>
    <lineage>
        <taxon>Eukaryota</taxon>
        <taxon>Viridiplantae</taxon>
        <taxon>Streptophyta</taxon>
        <taxon>Embryophyta</taxon>
        <taxon>Tracheophyta</taxon>
        <taxon>Spermatophyta</taxon>
        <taxon>Magnoliopsida</taxon>
        <taxon>Liliopsida</taxon>
        <taxon>Poales</taxon>
        <taxon>Poaceae</taxon>
        <taxon>PACMAD clade</taxon>
        <taxon>Arundinoideae</taxon>
        <taxon>Arundineae</taxon>
        <taxon>Arundo</taxon>
    </lineage>
</organism>